<dbReference type="GeneID" id="54347261"/>
<gene>
    <name evidence="1" type="ORF">M421DRAFT_355509</name>
</gene>
<dbReference type="AlphaFoldDB" id="A0A6A5RST5"/>
<reference evidence="1" key="1">
    <citation type="journal article" date="2020" name="Stud. Mycol.">
        <title>101 Dothideomycetes genomes: a test case for predicting lifestyles and emergence of pathogens.</title>
        <authorList>
            <person name="Haridas S."/>
            <person name="Albert R."/>
            <person name="Binder M."/>
            <person name="Bloem J."/>
            <person name="Labutti K."/>
            <person name="Salamov A."/>
            <person name="Andreopoulos B."/>
            <person name="Baker S."/>
            <person name="Barry K."/>
            <person name="Bills G."/>
            <person name="Bluhm B."/>
            <person name="Cannon C."/>
            <person name="Castanera R."/>
            <person name="Culley D."/>
            <person name="Daum C."/>
            <person name="Ezra D."/>
            <person name="Gonzalez J."/>
            <person name="Henrissat B."/>
            <person name="Kuo A."/>
            <person name="Liang C."/>
            <person name="Lipzen A."/>
            <person name="Lutzoni F."/>
            <person name="Magnuson J."/>
            <person name="Mondo S."/>
            <person name="Nolan M."/>
            <person name="Ohm R."/>
            <person name="Pangilinan J."/>
            <person name="Park H.-J."/>
            <person name="Ramirez L."/>
            <person name="Alfaro M."/>
            <person name="Sun H."/>
            <person name="Tritt A."/>
            <person name="Yoshinaga Y."/>
            <person name="Zwiers L.-H."/>
            <person name="Turgeon B."/>
            <person name="Goodwin S."/>
            <person name="Spatafora J."/>
            <person name="Crous P."/>
            <person name="Grigoriev I."/>
        </authorList>
    </citation>
    <scope>NUCLEOTIDE SEQUENCE</scope>
    <source>
        <strain evidence="1">CBS 183.55</strain>
    </source>
</reference>
<dbReference type="RefSeq" id="XP_033450897.1">
    <property type="nucleotide sequence ID" value="XM_033589613.1"/>
</dbReference>
<name>A0A6A5RST5_9PLEO</name>
<proteinExistence type="predicted"/>
<dbReference type="EMBL" id="ML978962">
    <property type="protein sequence ID" value="KAF1930649.1"/>
    <property type="molecule type" value="Genomic_DNA"/>
</dbReference>
<sequence length="123" mass="13411">MFSSCLLRCKSVRQALIVTSVDYLGLARLRACIYGRLLASKQLSAVFHRYTAATFAATMLFLVSPRKYLQQNSASATANQWCPRAGQKLCLGRAASTRIAAACDNANVYTSVSGSRRSPRLTV</sequence>
<dbReference type="Proteomes" id="UP000800082">
    <property type="component" value="Unassembled WGS sequence"/>
</dbReference>
<organism evidence="1 2">
    <name type="scientific">Didymella exigua CBS 183.55</name>
    <dbReference type="NCBI Taxonomy" id="1150837"/>
    <lineage>
        <taxon>Eukaryota</taxon>
        <taxon>Fungi</taxon>
        <taxon>Dikarya</taxon>
        <taxon>Ascomycota</taxon>
        <taxon>Pezizomycotina</taxon>
        <taxon>Dothideomycetes</taxon>
        <taxon>Pleosporomycetidae</taxon>
        <taxon>Pleosporales</taxon>
        <taxon>Pleosporineae</taxon>
        <taxon>Didymellaceae</taxon>
        <taxon>Didymella</taxon>
    </lineage>
</organism>
<evidence type="ECO:0000313" key="1">
    <source>
        <dbReference type="EMBL" id="KAF1930649.1"/>
    </source>
</evidence>
<evidence type="ECO:0000313" key="2">
    <source>
        <dbReference type="Proteomes" id="UP000800082"/>
    </source>
</evidence>
<accession>A0A6A5RST5</accession>
<keyword evidence="2" id="KW-1185">Reference proteome</keyword>
<protein>
    <submittedName>
        <fullName evidence="1">Uncharacterized protein</fullName>
    </submittedName>
</protein>